<dbReference type="AlphaFoldDB" id="A0A9P4K0E8"/>
<evidence type="ECO:0000313" key="3">
    <source>
        <dbReference type="Proteomes" id="UP000800093"/>
    </source>
</evidence>
<keyword evidence="3" id="KW-1185">Reference proteome</keyword>
<name>A0A9P4K0E8_9PLEO</name>
<gene>
    <name evidence="2" type="ORF">CC78DRAFT_555936</name>
</gene>
<proteinExistence type="predicted"/>
<reference evidence="3" key="1">
    <citation type="journal article" date="2020" name="Stud. Mycol.">
        <title>101 Dothideomycetes genomes: A test case for predicting lifestyles and emergence of pathogens.</title>
        <authorList>
            <person name="Haridas S."/>
            <person name="Albert R."/>
            <person name="Binder M."/>
            <person name="Bloem J."/>
            <person name="LaButti K."/>
            <person name="Salamov A."/>
            <person name="Andreopoulos B."/>
            <person name="Baker S."/>
            <person name="Barry K."/>
            <person name="Bills G."/>
            <person name="Bluhm B."/>
            <person name="Cannon C."/>
            <person name="Castanera R."/>
            <person name="Culley D."/>
            <person name="Daum C."/>
            <person name="Ezra D."/>
            <person name="Gonzalez J."/>
            <person name="Henrissat B."/>
            <person name="Kuo A."/>
            <person name="Liang C."/>
            <person name="Lipzen A."/>
            <person name="Lutzoni F."/>
            <person name="Magnuson J."/>
            <person name="Mondo S."/>
            <person name="Nolan M."/>
            <person name="Ohm R."/>
            <person name="Pangilinan J."/>
            <person name="Park H.-J."/>
            <person name="Ramirez L."/>
            <person name="Alfaro M."/>
            <person name="Sun H."/>
            <person name="Tritt A."/>
            <person name="Yoshinaga Y."/>
            <person name="Zwiers L.-H."/>
            <person name="Turgeon B."/>
            <person name="Goodwin S."/>
            <person name="Spatafora J."/>
            <person name="Crous P."/>
            <person name="Grigoriev I."/>
        </authorList>
    </citation>
    <scope>NUCLEOTIDE SEQUENCE [LARGE SCALE GENOMIC DNA]</scope>
    <source>
        <strain evidence="3">CBS 304.66</strain>
    </source>
</reference>
<organism evidence="2 3">
    <name type="scientific">Lojkania enalia</name>
    <dbReference type="NCBI Taxonomy" id="147567"/>
    <lineage>
        <taxon>Eukaryota</taxon>
        <taxon>Fungi</taxon>
        <taxon>Dikarya</taxon>
        <taxon>Ascomycota</taxon>
        <taxon>Pezizomycotina</taxon>
        <taxon>Dothideomycetes</taxon>
        <taxon>Pleosporomycetidae</taxon>
        <taxon>Pleosporales</taxon>
        <taxon>Pleosporales incertae sedis</taxon>
        <taxon>Lojkania</taxon>
    </lineage>
</organism>
<dbReference type="InterPro" id="IPR057692">
    <property type="entry name" value="DUF7932"/>
</dbReference>
<dbReference type="Pfam" id="PF25560">
    <property type="entry name" value="DUF7932"/>
    <property type="match status" value="1"/>
</dbReference>
<dbReference type="Proteomes" id="UP000800093">
    <property type="component" value="Unassembled WGS sequence"/>
</dbReference>
<dbReference type="OrthoDB" id="5319158at2759"/>
<feature type="domain" description="DUF7932" evidence="1">
    <location>
        <begin position="38"/>
        <end position="166"/>
    </location>
</feature>
<sequence length="824" mass="91412">MRPSEPLYGGRAGRDGISQIRVLRNDLTEGVYPSRYQLVVKDFDVVDENMDGINEPGEYLLVHNIQIQNVGGMPSPKGNVLKILIQPTPWLEPVVSEPLELPREIPPGATVKVPGVLSALIKNESSIRAPGTTFYAQDTVALTAYSPRLQRPLPEFFGGVKVTYQYPLIMSIPKHLDCVAKGDVVRFSWMIRNVSNKAYGGESALCRPACTHMSDPCGVFDLKYADKGLPHEVSDQIDTIDPGSEIPVIEDFQVSQLVPVFTTGFIDISLLLSDPHSGALRPITIFRLSIQISSSYFYNPLAQFLLVINGSTPNAAILQTMDFINNGLHLPVDIFNLSLVGSFRNPETEHNVLWNYVSKSVIIFGNPMNYFQAGFRNVWELFDPWEAYMLAKRNTSFLFVCPADINGLKGWVSQMMVPAFVFQPAPEWSIEKPSEIVKRLGLAQGERSDGILTLPVKKGTFHSLESRIKARSSSITKRLNHRLPTRRFLVGPCEPGSVEETKPSSGEIAIIEGLPHCAKIAVSLQQHADGFTSLTEYNIALIVHTIPFEEQCAIFWNLLGYDHTLGISAKLAYRGDALSHLNAKTVNADFEKDSILNGKATLSWSIVTQLSSELSRFCYDSPWPDSTSKSKIVAQLPLLNNFVSSAPTSLTLASSLGASTLSTVLGPILAAQSPLNFGQWLSQSAIRFGNRKTKVRSVLQRQVKTLTEVICAPEWRTELQNALRTSTSTTKKALARTKGAEPGLSRVQRMHKLNCQALKDLTQTPNAQFFDLDALVGVHRAVDCSVEELREMRRLHEEGVQRIERDMLWSQQMLKDIVNPEGKV</sequence>
<protein>
    <recommendedName>
        <fullName evidence="1">DUF7932 domain-containing protein</fullName>
    </recommendedName>
</protein>
<evidence type="ECO:0000313" key="2">
    <source>
        <dbReference type="EMBL" id="KAF2259686.1"/>
    </source>
</evidence>
<dbReference type="EMBL" id="ML986702">
    <property type="protein sequence ID" value="KAF2259686.1"/>
    <property type="molecule type" value="Genomic_DNA"/>
</dbReference>
<comment type="caution">
    <text evidence="2">The sequence shown here is derived from an EMBL/GenBank/DDBJ whole genome shotgun (WGS) entry which is preliminary data.</text>
</comment>
<evidence type="ECO:0000259" key="1">
    <source>
        <dbReference type="Pfam" id="PF25560"/>
    </source>
</evidence>
<accession>A0A9P4K0E8</accession>